<proteinExistence type="predicted"/>
<dbReference type="InterPro" id="IPR051944">
    <property type="entry name" value="BEACH_domain_protein"/>
</dbReference>
<dbReference type="PANTHER" id="PTHR46108:SF4">
    <property type="entry name" value="BLUE CHEESE"/>
    <property type="match status" value="1"/>
</dbReference>
<dbReference type="SUPFAM" id="SSF48371">
    <property type="entry name" value="ARM repeat"/>
    <property type="match status" value="1"/>
</dbReference>
<evidence type="ECO:0000256" key="2">
    <source>
        <dbReference type="SAM" id="MobiDB-lite"/>
    </source>
</evidence>
<evidence type="ECO:0000256" key="1">
    <source>
        <dbReference type="ARBA" id="ARBA00022574"/>
    </source>
</evidence>
<dbReference type="Gene3D" id="1.25.10.10">
    <property type="entry name" value="Leucine-rich Repeat Variant"/>
    <property type="match status" value="1"/>
</dbReference>
<feature type="region of interest" description="Disordered" evidence="2">
    <location>
        <begin position="58"/>
        <end position="79"/>
    </location>
</feature>
<dbReference type="InterPro" id="IPR016024">
    <property type="entry name" value="ARM-type_fold"/>
</dbReference>
<dbReference type="AlphaFoldDB" id="A0AAW2URV9"/>
<feature type="region of interest" description="Disordered" evidence="2">
    <location>
        <begin position="276"/>
        <end position="308"/>
    </location>
</feature>
<reference evidence="3" key="1">
    <citation type="submission" date="2020-06" db="EMBL/GenBank/DDBJ databases">
        <authorList>
            <person name="Li T."/>
            <person name="Hu X."/>
            <person name="Zhang T."/>
            <person name="Song X."/>
            <person name="Zhang H."/>
            <person name="Dai N."/>
            <person name="Sheng W."/>
            <person name="Hou X."/>
            <person name="Wei L."/>
        </authorList>
    </citation>
    <scope>NUCLEOTIDE SEQUENCE</scope>
    <source>
        <strain evidence="3">G02</strain>
        <tissue evidence="3">Leaf</tissue>
    </source>
</reference>
<feature type="compositionally biased region" description="Low complexity" evidence="2">
    <location>
        <begin position="276"/>
        <end position="287"/>
    </location>
</feature>
<dbReference type="PANTHER" id="PTHR46108">
    <property type="entry name" value="BLUE CHEESE"/>
    <property type="match status" value="1"/>
</dbReference>
<gene>
    <name evidence="3" type="ORF">Sradi_1398400</name>
</gene>
<organism evidence="3">
    <name type="scientific">Sesamum radiatum</name>
    <name type="common">Black benniseed</name>
    <dbReference type="NCBI Taxonomy" id="300843"/>
    <lineage>
        <taxon>Eukaryota</taxon>
        <taxon>Viridiplantae</taxon>
        <taxon>Streptophyta</taxon>
        <taxon>Embryophyta</taxon>
        <taxon>Tracheophyta</taxon>
        <taxon>Spermatophyta</taxon>
        <taxon>Magnoliopsida</taxon>
        <taxon>eudicotyledons</taxon>
        <taxon>Gunneridae</taxon>
        <taxon>Pentapetalae</taxon>
        <taxon>asterids</taxon>
        <taxon>lamiids</taxon>
        <taxon>Lamiales</taxon>
        <taxon>Pedaliaceae</taxon>
        <taxon>Sesamum</taxon>
    </lineage>
</organism>
<accession>A0AAW2URV9</accession>
<sequence>MTTYARSPLQDGIRPGGNLLHAVEVLVSGPIDKQSFLDSGILCCLIHILNSLLAPDGGSHSKDTNDNVELPPVDGSNNAETRPVRQLEVEGSVVHIMKALASHPSAAQSLIEDNSLQLLFQMVANGSLMVFSQYKEGLVPLHAIQLHRHAMQILGLLLANDNGCTASYIRRHHLIKVLLMAVKDFNPDCGDPAYTMGIVDLLLECVELSYRPEAGSIRLREDIHNAHGYHFLFTCSCWAGDSKFDRKRRKRLSTQSSPTLSRLFDVIVNFAQAGPSDGPGSSGLKSSKSSHPKPNGHGRSRTSSSDRIADDIWEKDNDKVKDLEAVQMLQDILIKAESTELQAEVLNRLFKMFSSHLENYKLCQQLRTVPLLILNMAGFPLPLQEIILKILEYAVSVVNIIPEQELLSLCCLLQQPITSELKHTILSFFVKLLSFDQQYKKILREVGVLEVLLDDLKQHKFLLGPEQLTVDHGELERKNSSSSFKKHLDSKDAILSSPKLRVWFGKLPLFEVEGTISVAWDCLVSLLKKAETNQASFRSANGVTFSLPLLASDVHRSGVLRVLSCLIIEDVRQAHPEELGALVEILKSGMVTSTLGSQYTLQDDAKCDAFGALWRILGANGSAQRVFGEATGFSLLLTALHSFQSDGEQKNQPSISVCIKVFTYMLRVMTGVSDNAINRTKVHTILSSQTFYDLLSESGLICVECERQVIQLFLELALEVVLPPFLKSEEATVSHTVENESASFLLITPSGSLVPDKDGCVQLLLEIIYPLLSSTSPLVSHALKIVEVLGAYRLSVAELRILVRYIFQMRLLSSGRCLVEMMERLILSENTGSEDVSLATFVELDMSKIGHASIQVPLGERSWPPAAGYSFVCWFQFRNLLRSPGKETEAPKTGSSRRHVMASGQQVGPQVLRIFSVGAVDNGSTFNAELCLQDDGLLTLATSNSSSLTFSG</sequence>
<feature type="compositionally biased region" description="Basic residues" evidence="2">
    <location>
        <begin position="288"/>
        <end position="300"/>
    </location>
</feature>
<reference evidence="3" key="2">
    <citation type="journal article" date="2024" name="Plant">
        <title>Genomic evolution and insights into agronomic trait innovations of Sesamum species.</title>
        <authorList>
            <person name="Miao H."/>
            <person name="Wang L."/>
            <person name="Qu L."/>
            <person name="Liu H."/>
            <person name="Sun Y."/>
            <person name="Le M."/>
            <person name="Wang Q."/>
            <person name="Wei S."/>
            <person name="Zheng Y."/>
            <person name="Lin W."/>
            <person name="Duan Y."/>
            <person name="Cao H."/>
            <person name="Xiong S."/>
            <person name="Wang X."/>
            <person name="Wei L."/>
            <person name="Li C."/>
            <person name="Ma Q."/>
            <person name="Ju M."/>
            <person name="Zhao R."/>
            <person name="Li G."/>
            <person name="Mu C."/>
            <person name="Tian Q."/>
            <person name="Mei H."/>
            <person name="Zhang T."/>
            <person name="Gao T."/>
            <person name="Zhang H."/>
        </authorList>
    </citation>
    <scope>NUCLEOTIDE SEQUENCE</scope>
    <source>
        <strain evidence="3">G02</strain>
    </source>
</reference>
<dbReference type="InterPro" id="IPR011989">
    <property type="entry name" value="ARM-like"/>
</dbReference>
<name>A0AAW2URV9_SESRA</name>
<evidence type="ECO:0000313" key="3">
    <source>
        <dbReference type="EMBL" id="KAL0419849.1"/>
    </source>
</evidence>
<dbReference type="EMBL" id="JACGWJ010000005">
    <property type="protein sequence ID" value="KAL0419849.1"/>
    <property type="molecule type" value="Genomic_DNA"/>
</dbReference>
<keyword evidence="1" id="KW-0853">WD repeat</keyword>
<comment type="caution">
    <text evidence="3">The sequence shown here is derived from an EMBL/GenBank/DDBJ whole genome shotgun (WGS) entry which is preliminary data.</text>
</comment>
<protein>
    <submittedName>
        <fullName evidence="3">Protein SPIRRIG</fullName>
    </submittedName>
</protein>